<dbReference type="SUPFAM" id="SSF81593">
    <property type="entry name" value="Nucleotidyltransferase substrate binding subunit/domain"/>
    <property type="match status" value="1"/>
</dbReference>
<evidence type="ECO:0000313" key="3">
    <source>
        <dbReference type="Proteomes" id="UP000320623"/>
    </source>
</evidence>
<dbReference type="Proteomes" id="UP000320623">
    <property type="component" value="Unassembled WGS sequence"/>
</dbReference>
<accession>A0A0S4N6W6</accession>
<sequence>MERAIDWMKQAERDLERARLDVEFGFYEWACFTAQQSAEKAVKAVFQKLKKSLRGHSLLKMFEELSVELEVPRNLFDYA</sequence>
<dbReference type="Gene3D" id="1.20.120.330">
    <property type="entry name" value="Nucleotidyltransferases domain 2"/>
    <property type="match status" value="1"/>
</dbReference>
<proteinExistence type="predicted"/>
<dbReference type="Pfam" id="PF05168">
    <property type="entry name" value="HEPN"/>
    <property type="match status" value="1"/>
</dbReference>
<reference evidence="3" key="1">
    <citation type="submission" date="2015-11" db="EMBL/GenBank/DDBJ databases">
        <authorList>
            <person name="Varghese N."/>
        </authorList>
    </citation>
    <scope>NUCLEOTIDE SEQUENCE [LARGE SCALE GENOMIC DNA]</scope>
</reference>
<dbReference type="EMBL" id="FAOO01000008">
    <property type="protein sequence ID" value="CUU05597.1"/>
    <property type="molecule type" value="Genomic_DNA"/>
</dbReference>
<dbReference type="AlphaFoldDB" id="A0A0S4N6W6"/>
<feature type="non-terminal residue" evidence="2">
    <location>
        <position position="79"/>
    </location>
</feature>
<dbReference type="RefSeq" id="WP_140945117.1">
    <property type="nucleotide sequence ID" value="NZ_FAOO01000008.1"/>
</dbReference>
<dbReference type="PROSITE" id="PS50910">
    <property type="entry name" value="HEPN"/>
    <property type="match status" value="1"/>
</dbReference>
<organism evidence="2 3">
    <name type="scientific">Candidatus Thermokryptus mobilis</name>
    <dbReference type="NCBI Taxonomy" id="1643428"/>
    <lineage>
        <taxon>Bacteria</taxon>
        <taxon>Pseudomonadati</taxon>
        <taxon>Candidatus Kryptoniota</taxon>
        <taxon>Candidatus Thermokryptus</taxon>
    </lineage>
</organism>
<name>A0A0S4N6W6_9BACT</name>
<dbReference type="InterPro" id="IPR007842">
    <property type="entry name" value="HEPN_dom"/>
</dbReference>
<keyword evidence="3" id="KW-1185">Reference proteome</keyword>
<dbReference type="SMART" id="SM00748">
    <property type="entry name" value="HEPN"/>
    <property type="match status" value="1"/>
</dbReference>
<feature type="domain" description="HEPN" evidence="1">
    <location>
        <begin position="8"/>
        <end position="79"/>
    </location>
</feature>
<protein>
    <submittedName>
        <fullName evidence="2">HEPN domain-containing protein</fullName>
    </submittedName>
</protein>
<evidence type="ECO:0000313" key="2">
    <source>
        <dbReference type="EMBL" id="CUU05597.1"/>
    </source>
</evidence>
<evidence type="ECO:0000259" key="1">
    <source>
        <dbReference type="PROSITE" id="PS50910"/>
    </source>
</evidence>
<gene>
    <name evidence="2" type="ORF">JGI1_01281</name>
</gene>
<dbReference type="OrthoDB" id="9808176at2"/>